<evidence type="ECO:0000313" key="5">
    <source>
        <dbReference type="EMBL" id="MBD8002492.1"/>
    </source>
</evidence>
<protein>
    <recommendedName>
        <fullName evidence="4">Imelysin-like domain-containing protein</fullName>
    </recommendedName>
</protein>
<evidence type="ECO:0000256" key="3">
    <source>
        <dbReference type="SAM" id="SignalP"/>
    </source>
</evidence>
<evidence type="ECO:0000313" key="6">
    <source>
        <dbReference type="Proteomes" id="UP000616346"/>
    </source>
</evidence>
<name>A0ABR8VCJ3_9BACT</name>
<dbReference type="PROSITE" id="PS51257">
    <property type="entry name" value="PROKAR_LIPOPROTEIN"/>
    <property type="match status" value="1"/>
</dbReference>
<dbReference type="InterPro" id="IPR038352">
    <property type="entry name" value="Imelysin_sf"/>
</dbReference>
<dbReference type="RefSeq" id="WP_191710415.1">
    <property type="nucleotide sequence ID" value="NZ_JACSPQ010000010.1"/>
</dbReference>
<sequence>MTKFFKMPLYLTMGAFMAMGLYACSDENDPGTGGGEGELSEQEQALKNIVTDFANNTAVPTYRGMADAAIELHNACLAMKNAGAGNVTTAQVETAGEAWKKARRYWELSEAWLFGPAGDYNIDPHIDSWPLDKTSMDALLANEEQMSQMDEDGTYVGNNLGFGLQGFHAIEYLLFELQGTGADAKSIAHNVNYTTQELLYMTGVTGDLRNQCVLLEACWAGTENVTAEKQAILEDNELDKGVNYSQVMINAGQAGSEYVNYLEAVQDLISAGIQNIANEVGNIKIGNPTGLGDPAGGMEEDPGYIESPYSLNSITDFKDNIISIQNAYEGFQSSESYNAGETVIQPSTYTLSAYINSLDADLDERVKKAIDDAYNAISQMKEPFAYWAGRDDAINQAAVDACNTLNDIFFEVDNILSANH</sequence>
<gene>
    <name evidence="5" type="ORF">H9626_09750</name>
</gene>
<dbReference type="CDD" id="cd14658">
    <property type="entry name" value="Imelysin-like_IrpA"/>
    <property type="match status" value="1"/>
</dbReference>
<feature type="signal peptide" evidence="3">
    <location>
        <begin position="1"/>
        <end position="23"/>
    </location>
</feature>
<evidence type="ECO:0000256" key="2">
    <source>
        <dbReference type="ARBA" id="ARBA00022729"/>
    </source>
</evidence>
<reference evidence="5 6" key="1">
    <citation type="submission" date="2020-08" db="EMBL/GenBank/DDBJ databases">
        <title>A Genomic Blueprint of the Chicken Gut Microbiome.</title>
        <authorList>
            <person name="Gilroy R."/>
            <person name="Ravi A."/>
            <person name="Getino M."/>
            <person name="Pursley I."/>
            <person name="Horton D.L."/>
            <person name="Alikhan N.-F."/>
            <person name="Baker D."/>
            <person name="Gharbi K."/>
            <person name="Hall N."/>
            <person name="Watson M."/>
            <person name="Adriaenssens E.M."/>
            <person name="Foster-Nyarko E."/>
            <person name="Jarju S."/>
            <person name="Secka A."/>
            <person name="Antonio M."/>
            <person name="Oren A."/>
            <person name="Chaudhuri R."/>
            <person name="La Ragione R.M."/>
            <person name="Hildebrand F."/>
            <person name="Pallen M.J."/>
        </authorList>
    </citation>
    <scope>NUCLEOTIDE SEQUENCE [LARGE SCALE GENOMIC DNA]</scope>
    <source>
        <strain evidence="5 6">Sa1YUN3</strain>
    </source>
</reference>
<dbReference type="Pfam" id="PF09375">
    <property type="entry name" value="Peptidase_M75"/>
    <property type="match status" value="1"/>
</dbReference>
<evidence type="ECO:0000259" key="4">
    <source>
        <dbReference type="Pfam" id="PF09375"/>
    </source>
</evidence>
<dbReference type="Proteomes" id="UP000616346">
    <property type="component" value="Unassembled WGS sequence"/>
</dbReference>
<comment type="subcellular location">
    <subcellularLocation>
        <location evidence="1">Cell envelope</location>
    </subcellularLocation>
</comment>
<feature type="domain" description="Imelysin-like" evidence="4">
    <location>
        <begin position="58"/>
        <end position="407"/>
    </location>
</feature>
<dbReference type="InterPro" id="IPR034982">
    <property type="entry name" value="Imelysin-like_IrpA"/>
</dbReference>
<dbReference type="InterPro" id="IPR018976">
    <property type="entry name" value="Imelysin-like"/>
</dbReference>
<accession>A0ABR8VCJ3</accession>
<keyword evidence="6" id="KW-1185">Reference proteome</keyword>
<comment type="caution">
    <text evidence="5">The sequence shown here is derived from an EMBL/GenBank/DDBJ whole genome shotgun (WGS) entry which is preliminary data.</text>
</comment>
<feature type="chain" id="PRO_5045833304" description="Imelysin-like domain-containing protein" evidence="3">
    <location>
        <begin position="24"/>
        <end position="420"/>
    </location>
</feature>
<proteinExistence type="predicted"/>
<keyword evidence="2 3" id="KW-0732">Signal</keyword>
<dbReference type="Gene3D" id="1.20.1420.20">
    <property type="entry name" value="M75 peptidase, HXXE motif"/>
    <property type="match status" value="1"/>
</dbReference>
<organism evidence="5 6">
    <name type="scientific">Phocaeicola faecium</name>
    <dbReference type="NCBI Taxonomy" id="2762213"/>
    <lineage>
        <taxon>Bacteria</taxon>
        <taxon>Pseudomonadati</taxon>
        <taxon>Bacteroidota</taxon>
        <taxon>Bacteroidia</taxon>
        <taxon>Bacteroidales</taxon>
        <taxon>Bacteroidaceae</taxon>
        <taxon>Phocaeicola</taxon>
    </lineage>
</organism>
<dbReference type="EMBL" id="JACSPQ010000010">
    <property type="protein sequence ID" value="MBD8002492.1"/>
    <property type="molecule type" value="Genomic_DNA"/>
</dbReference>
<evidence type="ECO:0000256" key="1">
    <source>
        <dbReference type="ARBA" id="ARBA00004196"/>
    </source>
</evidence>